<dbReference type="InterPro" id="IPR025497">
    <property type="entry name" value="PatA-like_N"/>
</dbReference>
<feature type="domain" description="PatA-like N-terminal" evidence="1">
    <location>
        <begin position="61"/>
        <end position="211"/>
    </location>
</feature>
<proteinExistence type="predicted"/>
<dbReference type="PANTHER" id="PTHR36304:SF4">
    <property type="entry name" value="DUF4388 DOMAIN-CONTAINING PROTEIN"/>
    <property type="match status" value="1"/>
</dbReference>
<evidence type="ECO:0000313" key="3">
    <source>
        <dbReference type="Proteomes" id="UP001162891"/>
    </source>
</evidence>
<dbReference type="Pfam" id="PF14332">
    <property type="entry name" value="DUF4388"/>
    <property type="match status" value="1"/>
</dbReference>
<evidence type="ECO:0000259" key="1">
    <source>
        <dbReference type="Pfam" id="PF14332"/>
    </source>
</evidence>
<evidence type="ECO:0000313" key="2">
    <source>
        <dbReference type="EMBL" id="BDG02553.1"/>
    </source>
</evidence>
<sequence>MALVLDIDAHGRLVPQSDEVRRALADRAGRFALLPSAPDLVVARRTPAVGGVAPRPRCFLAGDLAGFPIADFIAFVHQSRLSGVLTVASAGAERAIAFKDGEVRNARSTGPGERVGEVAVRLGFVTDAQVAQCAGAGAPLGRALVDKGILSANDLWKCLHEQVTAVFHAILLAADGTFHMIDEDVTDRPGTPLAVSTQSLLMDGIRRIDEMSLFRARIPSAQAYLRRREPKRAATLKPAEQSLLALVDGRRTVAEVATAAHLSEFDATKILYHLAEAGHVEAVAAPAAAADPGARLAAIASGMNAVLRLAAAAIPEPGRPAFLAAVRAFLADGQHALSPVWSRAAHGNDGAVDETTVLANVAAIKGAVLARLEPSADPARLLFEALRELLFFYLFLAGERIGRDADEALGLAVKARLVALEGLVEGAR</sequence>
<gene>
    <name evidence="2" type="ORF">AMOR_15490</name>
</gene>
<protein>
    <recommendedName>
        <fullName evidence="1">PatA-like N-terminal domain-containing protein</fullName>
    </recommendedName>
</protein>
<keyword evidence="3" id="KW-1185">Reference proteome</keyword>
<organism evidence="2 3">
    <name type="scientific">Anaeromyxobacter oryzae</name>
    <dbReference type="NCBI Taxonomy" id="2918170"/>
    <lineage>
        <taxon>Bacteria</taxon>
        <taxon>Pseudomonadati</taxon>
        <taxon>Myxococcota</taxon>
        <taxon>Myxococcia</taxon>
        <taxon>Myxococcales</taxon>
        <taxon>Cystobacterineae</taxon>
        <taxon>Anaeromyxobacteraceae</taxon>
        <taxon>Anaeromyxobacter</taxon>
    </lineage>
</organism>
<dbReference type="PANTHER" id="PTHR36304">
    <property type="entry name" value="DOMAIN GTPASE-ACTIVATING PROTEIN, PUTATIVE-RELATED-RELATED"/>
    <property type="match status" value="1"/>
</dbReference>
<dbReference type="RefSeq" id="WP_248360245.1">
    <property type="nucleotide sequence ID" value="NZ_AP025591.1"/>
</dbReference>
<dbReference type="EMBL" id="AP025591">
    <property type="protein sequence ID" value="BDG02553.1"/>
    <property type="molecule type" value="Genomic_DNA"/>
</dbReference>
<name>A0ABN6MS47_9BACT</name>
<dbReference type="Proteomes" id="UP001162891">
    <property type="component" value="Chromosome"/>
</dbReference>
<reference evidence="3" key="1">
    <citation type="journal article" date="2022" name="Int. J. Syst. Evol. Microbiol.">
        <title>Anaeromyxobacter oryzae sp. nov., Anaeromyxobacter diazotrophicus sp. nov. and Anaeromyxobacter paludicola sp. nov., isolated from paddy soils.</title>
        <authorList>
            <person name="Itoh H."/>
            <person name="Xu Z."/>
            <person name="Mise K."/>
            <person name="Masuda Y."/>
            <person name="Ushijima N."/>
            <person name="Hayakawa C."/>
            <person name="Shiratori Y."/>
            <person name="Senoo K."/>
        </authorList>
    </citation>
    <scope>NUCLEOTIDE SEQUENCE [LARGE SCALE GENOMIC DNA]</scope>
    <source>
        <strain evidence="3">Red232</strain>
    </source>
</reference>
<accession>A0ABN6MS47</accession>